<name>A0A0B1S894_OESDE</name>
<protein>
    <submittedName>
        <fullName evidence="2">Uncharacterized protein</fullName>
    </submittedName>
</protein>
<feature type="compositionally biased region" description="Basic and acidic residues" evidence="1">
    <location>
        <begin position="7"/>
        <end position="24"/>
    </location>
</feature>
<feature type="compositionally biased region" description="Basic and acidic residues" evidence="1">
    <location>
        <begin position="64"/>
        <end position="73"/>
    </location>
</feature>
<dbReference type="AlphaFoldDB" id="A0A0B1S894"/>
<gene>
    <name evidence="2" type="ORF">OESDEN_20602</name>
</gene>
<dbReference type="EMBL" id="KN603469">
    <property type="protein sequence ID" value="KHJ79742.1"/>
    <property type="molecule type" value="Genomic_DNA"/>
</dbReference>
<feature type="region of interest" description="Disordered" evidence="1">
    <location>
        <begin position="1"/>
        <end position="73"/>
    </location>
</feature>
<evidence type="ECO:0000313" key="2">
    <source>
        <dbReference type="EMBL" id="KHJ79742.1"/>
    </source>
</evidence>
<feature type="compositionally biased region" description="Low complexity" evidence="1">
    <location>
        <begin position="27"/>
        <end position="43"/>
    </location>
</feature>
<evidence type="ECO:0000256" key="1">
    <source>
        <dbReference type="SAM" id="MobiDB-lite"/>
    </source>
</evidence>
<evidence type="ECO:0000313" key="3">
    <source>
        <dbReference type="Proteomes" id="UP000053660"/>
    </source>
</evidence>
<feature type="compositionally biased region" description="Low complexity" evidence="1">
    <location>
        <begin position="51"/>
        <end position="63"/>
    </location>
</feature>
<dbReference type="Proteomes" id="UP000053660">
    <property type="component" value="Unassembled WGS sequence"/>
</dbReference>
<dbReference type="OrthoDB" id="5862145at2759"/>
<accession>A0A0B1S894</accession>
<sequence>MDAARYLQDRADDAECGSGRETRSSRSRSTYSSTTADETATSTRRSRDGRSTSSVYSSTTASSDAKKSVQMAERKKLRESLENLVTFFARRADETGDREWSVITGIAERLLFDVSECIQTEQPLGRDLITRIKGLKKLAKEATMKATGGAPQQR</sequence>
<reference evidence="2 3" key="1">
    <citation type="submission" date="2014-03" db="EMBL/GenBank/DDBJ databases">
        <title>Draft genome of the hookworm Oesophagostomum dentatum.</title>
        <authorList>
            <person name="Mitreva M."/>
        </authorList>
    </citation>
    <scope>NUCLEOTIDE SEQUENCE [LARGE SCALE GENOMIC DNA]</scope>
    <source>
        <strain evidence="2 3">OD-Hann</strain>
    </source>
</reference>
<proteinExistence type="predicted"/>
<keyword evidence="3" id="KW-1185">Reference proteome</keyword>
<organism evidence="2 3">
    <name type="scientific">Oesophagostomum dentatum</name>
    <name type="common">Nodular worm</name>
    <dbReference type="NCBI Taxonomy" id="61180"/>
    <lineage>
        <taxon>Eukaryota</taxon>
        <taxon>Metazoa</taxon>
        <taxon>Ecdysozoa</taxon>
        <taxon>Nematoda</taxon>
        <taxon>Chromadorea</taxon>
        <taxon>Rhabditida</taxon>
        <taxon>Rhabditina</taxon>
        <taxon>Rhabditomorpha</taxon>
        <taxon>Strongyloidea</taxon>
        <taxon>Strongylidae</taxon>
        <taxon>Oesophagostomum</taxon>
    </lineage>
</organism>